<dbReference type="EMBL" id="CP097320">
    <property type="protein sequence ID" value="UQX09903.1"/>
    <property type="molecule type" value="Genomic_DNA"/>
</dbReference>
<proteinExistence type="predicted"/>
<sequence>MTPALCVGAAIGLAAGLVVTNHKFNVTSPVLFQGPPSGARTSLNSIITAMISLTGLVFSVTFVALQLTAGQLSPRVLQVFLRDRIIHFTFGVFVFTFGVFVATFVYAMVVLQTVKGSSSDADVPRLAVSVAFLLVFASAGVFTLYIAHVAQMMRASTVIAEISHESRGVLDRIYPTDPVQPKEFDRLSAPARVVEASREGLLIGVNESGLVELAGQAQCVIVVEHRQGDYVPEGAKLFTLHGEPDDVDHLVKRANKQLVLGAERAPEQDLAFGFRQLTDVADRALSPSTNDPTTACRALDALHTLFRRLATRPPAPEAVCGPDRAVRLVMPRYQFSDLLDMTMTEVWHYGSDEVQVPERVARMLDDLAEVARPEHQEAVKRWIDVVGASPRWSPLSPRFRVPLFCAKDHQPFGGAPR</sequence>
<evidence type="ECO:0000313" key="2">
    <source>
        <dbReference type="EMBL" id="UQX09903.1"/>
    </source>
</evidence>
<dbReference type="Proteomes" id="UP001056610">
    <property type="component" value="Chromosome"/>
</dbReference>
<keyword evidence="1" id="KW-0812">Transmembrane</keyword>
<protein>
    <submittedName>
        <fullName evidence="2">DUF2254 domain-containing protein</fullName>
    </submittedName>
</protein>
<dbReference type="InterPro" id="IPR018723">
    <property type="entry name" value="DUF2254_membrane"/>
</dbReference>
<gene>
    <name evidence="2" type="ORF">M5I08_16795</name>
</gene>
<evidence type="ECO:0000256" key="1">
    <source>
        <dbReference type="SAM" id="Phobius"/>
    </source>
</evidence>
<feature type="transmembrane region" description="Helical" evidence="1">
    <location>
        <begin position="44"/>
        <end position="65"/>
    </location>
</feature>
<keyword evidence="1" id="KW-0472">Membrane</keyword>
<evidence type="ECO:0000313" key="3">
    <source>
        <dbReference type="Proteomes" id="UP001056610"/>
    </source>
</evidence>
<keyword evidence="1" id="KW-1133">Transmembrane helix</keyword>
<feature type="transmembrane region" description="Helical" evidence="1">
    <location>
        <begin position="126"/>
        <end position="147"/>
    </location>
</feature>
<name>A0ABY4QJC5_9MYCO</name>
<dbReference type="RefSeq" id="WP_249762851.1">
    <property type="nucleotide sequence ID" value="NZ_CP097320.1"/>
</dbReference>
<feature type="transmembrane region" description="Helical" evidence="1">
    <location>
        <begin position="85"/>
        <end position="106"/>
    </location>
</feature>
<keyword evidence="3" id="KW-1185">Reference proteome</keyword>
<reference evidence="2" key="1">
    <citation type="submission" date="2022-05" db="EMBL/GenBank/DDBJ databases">
        <title>A methanotrophic Mycobacterium dominates a cave microbial ecosystem.</title>
        <authorList>
            <person name="Van Spanning R.J.M."/>
            <person name="Guan Q."/>
            <person name="Melkonian C."/>
            <person name="Gallant J."/>
            <person name="Polerecky L."/>
            <person name="Flot J.-F."/>
            <person name="Brandt B.W."/>
            <person name="Braster M."/>
            <person name="Iturbe Espinoza P."/>
            <person name="Aerts J."/>
            <person name="Meima-Franke M."/>
            <person name="Piersma S.R."/>
            <person name="Bunduc C."/>
            <person name="Ummels R."/>
            <person name="Pain A."/>
            <person name="Fleming E.J."/>
            <person name="van der Wel N."/>
            <person name="Gherman V.D."/>
            <person name="Sarbu S.M."/>
            <person name="Bodelier P.L.E."/>
            <person name="Bitter W."/>
        </authorList>
    </citation>
    <scope>NUCLEOTIDE SEQUENCE</scope>
    <source>
        <strain evidence="2">Sulfur Cave</strain>
    </source>
</reference>
<dbReference type="Pfam" id="PF10011">
    <property type="entry name" value="DUF2254"/>
    <property type="match status" value="1"/>
</dbReference>
<organism evidence="2 3">
    <name type="scientific">Candidatus Mycobacterium methanotrophicum</name>
    <dbReference type="NCBI Taxonomy" id="2943498"/>
    <lineage>
        <taxon>Bacteria</taxon>
        <taxon>Bacillati</taxon>
        <taxon>Actinomycetota</taxon>
        <taxon>Actinomycetes</taxon>
        <taxon>Mycobacteriales</taxon>
        <taxon>Mycobacteriaceae</taxon>
        <taxon>Mycobacterium</taxon>
    </lineage>
</organism>
<accession>A0ABY4QJC5</accession>